<dbReference type="InterPro" id="IPR012373">
    <property type="entry name" value="Ferrdict_sens_TM"/>
</dbReference>
<dbReference type="InterPro" id="IPR006860">
    <property type="entry name" value="FecR"/>
</dbReference>
<dbReference type="Pfam" id="PF16344">
    <property type="entry name" value="FecR_C"/>
    <property type="match status" value="1"/>
</dbReference>
<evidence type="ECO:0000313" key="4">
    <source>
        <dbReference type="EMBL" id="RXR29425.1"/>
    </source>
</evidence>
<feature type="domain" description="FecR protein" evidence="2">
    <location>
        <begin position="99"/>
        <end position="186"/>
    </location>
</feature>
<dbReference type="EMBL" id="SBKQ01000014">
    <property type="protein sequence ID" value="RXR29425.1"/>
    <property type="molecule type" value="Genomic_DNA"/>
</dbReference>
<keyword evidence="1" id="KW-0472">Membrane</keyword>
<comment type="caution">
    <text evidence="4">The sequence shown here is derived from an EMBL/GenBank/DDBJ whole genome shotgun (WGS) entry which is preliminary data.</text>
</comment>
<dbReference type="PANTHER" id="PTHR30273">
    <property type="entry name" value="PERIPLASMIC SIGNAL SENSOR AND SIGMA FACTOR ACTIVATOR FECR-RELATED"/>
    <property type="match status" value="1"/>
</dbReference>
<dbReference type="InterPro" id="IPR032508">
    <property type="entry name" value="FecR_C"/>
</dbReference>
<dbReference type="PIRSF" id="PIRSF018266">
    <property type="entry name" value="FecR"/>
    <property type="match status" value="1"/>
</dbReference>
<feature type="domain" description="Protein FecR C-terminal" evidence="3">
    <location>
        <begin position="227"/>
        <end position="289"/>
    </location>
</feature>
<evidence type="ECO:0000256" key="1">
    <source>
        <dbReference type="SAM" id="Phobius"/>
    </source>
</evidence>
<dbReference type="Proteomes" id="UP000289734">
    <property type="component" value="Unassembled WGS sequence"/>
</dbReference>
<evidence type="ECO:0000259" key="2">
    <source>
        <dbReference type="Pfam" id="PF04773"/>
    </source>
</evidence>
<reference evidence="5" key="1">
    <citation type="submission" date="2019-01" db="EMBL/GenBank/DDBJ databases">
        <title>Cytophagaceae bacterium strain CAR-16.</title>
        <authorList>
            <person name="Chen W.-M."/>
        </authorList>
    </citation>
    <scope>NUCLEOTIDE SEQUENCE [LARGE SCALE GENOMIC DNA]</scope>
    <source>
        <strain evidence="5">ICH-30</strain>
    </source>
</reference>
<dbReference type="GO" id="GO:0016989">
    <property type="term" value="F:sigma factor antagonist activity"/>
    <property type="evidence" value="ECO:0007669"/>
    <property type="project" value="TreeGrafter"/>
</dbReference>
<evidence type="ECO:0000313" key="5">
    <source>
        <dbReference type="Proteomes" id="UP000289734"/>
    </source>
</evidence>
<name>A0A4Q1KJ92_9FLAO</name>
<protein>
    <submittedName>
        <fullName evidence="4">FecR family protein</fullName>
    </submittedName>
</protein>
<feature type="transmembrane region" description="Helical" evidence="1">
    <location>
        <begin position="70"/>
        <end position="88"/>
    </location>
</feature>
<evidence type="ECO:0000259" key="3">
    <source>
        <dbReference type="Pfam" id="PF16344"/>
    </source>
</evidence>
<dbReference type="Gene3D" id="3.55.50.30">
    <property type="match status" value="1"/>
</dbReference>
<dbReference type="OrthoDB" id="1097347at2"/>
<dbReference type="AlphaFoldDB" id="A0A4Q1KJ92"/>
<gene>
    <name evidence="4" type="ORF">EQG68_13140</name>
</gene>
<proteinExistence type="predicted"/>
<dbReference type="PANTHER" id="PTHR30273:SF2">
    <property type="entry name" value="PROTEIN FECR"/>
    <property type="match status" value="1"/>
</dbReference>
<dbReference type="Gene3D" id="2.60.120.1440">
    <property type="match status" value="1"/>
</dbReference>
<keyword evidence="5" id="KW-1185">Reference proteome</keyword>
<sequence>MEENYTLAKWLNNELEGEELKAFEASEDFAVYQKIKQYSGELTTPAFDDDKMLQTILQRKKNKTISIQKVLLRIAAVFILGFGITFAVKNFTNFTEFSENGATTAFVLPDDSSVLLNAGSSVEYKKWNWNNERKLKLDGEAYFKVAKGKKFEVATALGTVSVLGTQFNVKNRATRLDVTCYEGKVQVNYQNQQVILTKGMMISFENGTQIYAGETKSLEPEWLKKEVNFSKENLQAILDEINRQYNVVVEYKGKPTNQDFSGTIPMNDLAVALEIIATTYHLQIIKSNDSTYTLQ</sequence>
<accession>A0A4Q1KJ92</accession>
<keyword evidence="1" id="KW-1133">Transmembrane helix</keyword>
<organism evidence="4 5">
    <name type="scientific">Flavobacterium piscinae</name>
    <dbReference type="NCBI Taxonomy" id="2506424"/>
    <lineage>
        <taxon>Bacteria</taxon>
        <taxon>Pseudomonadati</taxon>
        <taxon>Bacteroidota</taxon>
        <taxon>Flavobacteriia</taxon>
        <taxon>Flavobacteriales</taxon>
        <taxon>Flavobacteriaceae</taxon>
        <taxon>Flavobacterium</taxon>
    </lineage>
</organism>
<dbReference type="Pfam" id="PF04773">
    <property type="entry name" value="FecR"/>
    <property type="match status" value="1"/>
</dbReference>
<dbReference type="RefSeq" id="WP_129465351.1">
    <property type="nucleotide sequence ID" value="NZ_SBKQ01000014.1"/>
</dbReference>
<keyword evidence="1" id="KW-0812">Transmembrane</keyword>